<reference evidence="1 2" key="1">
    <citation type="submission" date="2024-11" db="EMBL/GenBank/DDBJ databases">
        <title>A near-complete genome assembly of Cinchona calisaya.</title>
        <authorList>
            <person name="Lian D.C."/>
            <person name="Zhao X.W."/>
            <person name="Wei L."/>
        </authorList>
    </citation>
    <scope>NUCLEOTIDE SEQUENCE [LARGE SCALE GENOMIC DNA]</scope>
    <source>
        <tissue evidence="1">Nenye</tissue>
    </source>
</reference>
<dbReference type="AlphaFoldDB" id="A0ABD2ZUT1"/>
<evidence type="ECO:0000313" key="2">
    <source>
        <dbReference type="Proteomes" id="UP001630127"/>
    </source>
</evidence>
<dbReference type="EMBL" id="JBJUIK010000007">
    <property type="protein sequence ID" value="KAL3522874.1"/>
    <property type="molecule type" value="Genomic_DNA"/>
</dbReference>
<organism evidence="1 2">
    <name type="scientific">Cinchona calisaya</name>
    <dbReference type="NCBI Taxonomy" id="153742"/>
    <lineage>
        <taxon>Eukaryota</taxon>
        <taxon>Viridiplantae</taxon>
        <taxon>Streptophyta</taxon>
        <taxon>Embryophyta</taxon>
        <taxon>Tracheophyta</taxon>
        <taxon>Spermatophyta</taxon>
        <taxon>Magnoliopsida</taxon>
        <taxon>eudicotyledons</taxon>
        <taxon>Gunneridae</taxon>
        <taxon>Pentapetalae</taxon>
        <taxon>asterids</taxon>
        <taxon>lamiids</taxon>
        <taxon>Gentianales</taxon>
        <taxon>Rubiaceae</taxon>
        <taxon>Cinchonoideae</taxon>
        <taxon>Cinchoneae</taxon>
        <taxon>Cinchona</taxon>
    </lineage>
</organism>
<sequence length="122" mass="14284">MGWNDFCKIPIVVGNQNMVYEFIVNSIGVRGHVVKVRNTPVSFRMEVINEIYHLPTFPKNQFSTFLNGNIDYDEVANVTIDGLGTWEVEHVTRKWIRLRYHYLEAHVGMQFICARLIPYTNH</sequence>
<accession>A0ABD2ZUT1</accession>
<keyword evidence="2" id="KW-1185">Reference proteome</keyword>
<name>A0ABD2ZUT1_9GENT</name>
<dbReference type="Proteomes" id="UP001630127">
    <property type="component" value="Unassembled WGS sequence"/>
</dbReference>
<evidence type="ECO:0000313" key="1">
    <source>
        <dbReference type="EMBL" id="KAL3522874.1"/>
    </source>
</evidence>
<gene>
    <name evidence="1" type="ORF">ACH5RR_015708</name>
</gene>
<comment type="caution">
    <text evidence="1">The sequence shown here is derived from an EMBL/GenBank/DDBJ whole genome shotgun (WGS) entry which is preliminary data.</text>
</comment>
<protein>
    <submittedName>
        <fullName evidence="1">Uncharacterized protein</fullName>
    </submittedName>
</protein>
<proteinExistence type="predicted"/>